<dbReference type="EMBL" id="HBIO01004394">
    <property type="protein sequence ID" value="CAE0458168.1"/>
    <property type="molecule type" value="Transcribed_RNA"/>
</dbReference>
<evidence type="ECO:0000313" key="1">
    <source>
        <dbReference type="EMBL" id="CAE0458168.1"/>
    </source>
</evidence>
<name>A0A7S3PWT4_9STRA</name>
<gene>
    <name evidence="1" type="ORF">CDEB00056_LOCUS3009</name>
</gene>
<proteinExistence type="predicted"/>
<dbReference type="AlphaFoldDB" id="A0A7S3PWT4"/>
<accession>A0A7S3PWT4</accession>
<reference evidence="1" key="1">
    <citation type="submission" date="2021-01" db="EMBL/GenBank/DDBJ databases">
        <authorList>
            <person name="Corre E."/>
            <person name="Pelletier E."/>
            <person name="Niang G."/>
            <person name="Scheremetjew M."/>
            <person name="Finn R."/>
            <person name="Kale V."/>
            <person name="Holt S."/>
            <person name="Cochrane G."/>
            <person name="Meng A."/>
            <person name="Brown T."/>
            <person name="Cohen L."/>
        </authorList>
    </citation>
    <scope>NUCLEOTIDE SEQUENCE</scope>
    <source>
        <strain evidence="1">MM31A-1</strain>
    </source>
</reference>
<protein>
    <submittedName>
        <fullName evidence="1">Uncharacterized protein</fullName>
    </submittedName>
</protein>
<organism evidence="1">
    <name type="scientific">Chaetoceros debilis</name>
    <dbReference type="NCBI Taxonomy" id="122233"/>
    <lineage>
        <taxon>Eukaryota</taxon>
        <taxon>Sar</taxon>
        <taxon>Stramenopiles</taxon>
        <taxon>Ochrophyta</taxon>
        <taxon>Bacillariophyta</taxon>
        <taxon>Coscinodiscophyceae</taxon>
        <taxon>Chaetocerotophycidae</taxon>
        <taxon>Chaetocerotales</taxon>
        <taxon>Chaetocerotaceae</taxon>
        <taxon>Chaetoceros</taxon>
    </lineage>
</organism>
<sequence>MNHLSIVTQSNLVDHYHLLPQSLSLLWSRFYLRYGGKYGFHLLNLDSNIHPLCSSPNYIFTWMANGNHSSISKCCYLYPKYHLALVFGSSSILKISPIGIQS</sequence>